<protein>
    <submittedName>
        <fullName evidence="2">Uncharacterized protein</fullName>
    </submittedName>
</protein>
<dbReference type="RefSeq" id="WP_163774904.1">
    <property type="nucleotide sequence ID" value="NZ_AP022569.1"/>
</dbReference>
<dbReference type="Proteomes" id="UP000465866">
    <property type="component" value="Chromosome"/>
</dbReference>
<feature type="chain" id="PRO_5039707549" evidence="1">
    <location>
        <begin position="17"/>
        <end position="147"/>
    </location>
</feature>
<feature type="signal peptide" evidence="1">
    <location>
        <begin position="1"/>
        <end position="16"/>
    </location>
</feature>
<evidence type="ECO:0000256" key="1">
    <source>
        <dbReference type="SAM" id="SignalP"/>
    </source>
</evidence>
<evidence type="ECO:0000313" key="3">
    <source>
        <dbReference type="Proteomes" id="UP000465866"/>
    </source>
</evidence>
<reference evidence="2 3" key="1">
    <citation type="journal article" date="2019" name="Emerg. Microbes Infect.">
        <title>Comprehensive subspecies identification of 175 nontuberculous mycobacteria species based on 7547 genomic profiles.</title>
        <authorList>
            <person name="Matsumoto Y."/>
            <person name="Kinjo T."/>
            <person name="Motooka D."/>
            <person name="Nabeya D."/>
            <person name="Jung N."/>
            <person name="Uechi K."/>
            <person name="Horii T."/>
            <person name="Iida T."/>
            <person name="Fujita J."/>
            <person name="Nakamura S."/>
        </authorList>
    </citation>
    <scope>NUCLEOTIDE SEQUENCE [LARGE SCALE GENOMIC DNA]</scope>
    <source>
        <strain evidence="2 3">JCM 12404</strain>
    </source>
</reference>
<evidence type="ECO:0000313" key="2">
    <source>
        <dbReference type="EMBL" id="BBX44453.1"/>
    </source>
</evidence>
<gene>
    <name evidence="2" type="ORF">MCOO_04680</name>
</gene>
<accession>A0A7I7KR79</accession>
<dbReference type="EMBL" id="AP022569">
    <property type="protein sequence ID" value="BBX44453.1"/>
    <property type="molecule type" value="Genomic_DNA"/>
</dbReference>
<organism evidence="2 3">
    <name type="scientific">Mycobacterium cookii</name>
    <dbReference type="NCBI Taxonomy" id="1775"/>
    <lineage>
        <taxon>Bacteria</taxon>
        <taxon>Bacillati</taxon>
        <taxon>Actinomycetota</taxon>
        <taxon>Actinomycetes</taxon>
        <taxon>Mycobacteriales</taxon>
        <taxon>Mycobacteriaceae</taxon>
        <taxon>Mycobacterium</taxon>
    </lineage>
</organism>
<name>A0A7I7KR79_9MYCO</name>
<proteinExistence type="predicted"/>
<sequence>MTSPTGVVMAVSAAFAAALIGLANGPEARADTTPEPFQDLFGDTGINTWTPAADTNLVALSPTLAADFAMSVDHYQAGFSSIPDDPFTLVTDEFDPAAFTVGPTGGLLPDNAIGDFAVDLDYTLYATGLGEKVDLFLDALFNLPGYF</sequence>
<keyword evidence="3" id="KW-1185">Reference proteome</keyword>
<dbReference type="AlphaFoldDB" id="A0A7I7KR79"/>
<keyword evidence="1" id="KW-0732">Signal</keyword>
<dbReference type="KEGG" id="mcoo:MCOO_04680"/>